<dbReference type="EMBL" id="CM010636">
    <property type="protein sequence ID" value="RID43815.1"/>
    <property type="molecule type" value="Genomic_DNA"/>
</dbReference>
<organism evidence="1 2">
    <name type="scientific">Brassica campestris</name>
    <name type="common">Field mustard</name>
    <dbReference type="NCBI Taxonomy" id="3711"/>
    <lineage>
        <taxon>Eukaryota</taxon>
        <taxon>Viridiplantae</taxon>
        <taxon>Streptophyta</taxon>
        <taxon>Embryophyta</taxon>
        <taxon>Tracheophyta</taxon>
        <taxon>Spermatophyta</taxon>
        <taxon>Magnoliopsida</taxon>
        <taxon>eudicotyledons</taxon>
        <taxon>Gunneridae</taxon>
        <taxon>Pentapetalae</taxon>
        <taxon>rosids</taxon>
        <taxon>malvids</taxon>
        <taxon>Brassicales</taxon>
        <taxon>Brassicaceae</taxon>
        <taxon>Brassiceae</taxon>
        <taxon>Brassica</taxon>
    </lineage>
</organism>
<evidence type="ECO:0000313" key="1">
    <source>
        <dbReference type="EMBL" id="RID43815.1"/>
    </source>
</evidence>
<proteinExistence type="predicted"/>
<protein>
    <submittedName>
        <fullName evidence="1">Uncharacterized protein</fullName>
    </submittedName>
</protein>
<name>A0A397XRI8_BRACM</name>
<sequence length="41" mass="4455">MLTFSSLSMAFTLTSQKLCVFGPVLNPSFPYCIANHSSASR</sequence>
<dbReference type="AlphaFoldDB" id="A0A397XRI8"/>
<accession>A0A397XRI8</accession>
<gene>
    <name evidence="1" type="ORF">BRARA_I00653</name>
</gene>
<reference evidence="1 2" key="1">
    <citation type="submission" date="2018-06" db="EMBL/GenBank/DDBJ databases">
        <title>WGS assembly of Brassica rapa FPsc.</title>
        <authorList>
            <person name="Bowman J."/>
            <person name="Kohchi T."/>
            <person name="Yamato K."/>
            <person name="Jenkins J."/>
            <person name="Shu S."/>
            <person name="Ishizaki K."/>
            <person name="Yamaoka S."/>
            <person name="Nishihama R."/>
            <person name="Nakamura Y."/>
            <person name="Berger F."/>
            <person name="Adam C."/>
            <person name="Aki S."/>
            <person name="Althoff F."/>
            <person name="Araki T."/>
            <person name="Arteaga-Vazquez M."/>
            <person name="Balasubrmanian S."/>
            <person name="Bauer D."/>
            <person name="Boehm C."/>
            <person name="Briginshaw L."/>
            <person name="Caballero-Perez J."/>
            <person name="Catarino B."/>
            <person name="Chen F."/>
            <person name="Chiyoda S."/>
            <person name="Chovatia M."/>
            <person name="Davies K."/>
            <person name="Delmans M."/>
            <person name="Demura T."/>
            <person name="Dierschke T."/>
            <person name="Dolan L."/>
            <person name="Dorantes-Acosta A."/>
            <person name="Eklund D."/>
            <person name="Florent S."/>
            <person name="Flores-Sandoval E."/>
            <person name="Fujiyama A."/>
            <person name="Fukuzawa H."/>
            <person name="Galik B."/>
            <person name="Grimanelli D."/>
            <person name="Grimwood J."/>
            <person name="Grossniklaus U."/>
            <person name="Hamada T."/>
            <person name="Haseloff J."/>
            <person name="Hetherington A."/>
            <person name="Higo A."/>
            <person name="Hirakawa Y."/>
            <person name="Hundley H."/>
            <person name="Ikeda Y."/>
            <person name="Inoue K."/>
            <person name="Inoue S."/>
            <person name="Ishida S."/>
            <person name="Jia Q."/>
            <person name="Kakita M."/>
            <person name="Kanazawa T."/>
            <person name="Kawai Y."/>
            <person name="Kawashima T."/>
            <person name="Kennedy M."/>
            <person name="Kinose K."/>
            <person name="Kinoshita T."/>
            <person name="Kohara Y."/>
            <person name="Koide E."/>
            <person name="Komatsu K."/>
            <person name="Kopischke S."/>
            <person name="Kubo M."/>
            <person name="Kyozuka J."/>
            <person name="Lagercrantz U."/>
            <person name="Lin S."/>
            <person name="Lindquist E."/>
            <person name="Lipzen A."/>
            <person name="Lu C."/>
            <person name="Luna E."/>
            <person name="Martienssen R."/>
            <person name="Minamino N."/>
            <person name="Mizutani M."/>
            <person name="Mizutani M."/>
            <person name="Mochizuki N."/>
            <person name="Monte I."/>
            <person name="Mosher R."/>
            <person name="Nagasaki H."/>
            <person name="Nakagami H."/>
            <person name="Naramoto S."/>
            <person name="Nishitani K."/>
            <person name="Ohtani M."/>
            <person name="Okamoto T."/>
            <person name="Okumura M."/>
            <person name="Phillips J."/>
            <person name="Pollak B."/>
            <person name="Reinders A."/>
            <person name="Roevekamp M."/>
            <person name="Sano R."/>
            <person name="Sawa S."/>
            <person name="Schmid M."/>
            <person name="Shirakawa M."/>
            <person name="Solano R."/>
            <person name="Spunde A."/>
            <person name="Suetsugu N."/>
            <person name="Sugano S."/>
            <person name="Sugiyama A."/>
            <person name="Sun R."/>
            <person name="Suzuki Y."/>
            <person name="Takenaka M."/>
            <person name="Takezawa D."/>
            <person name="Tomogane H."/>
            <person name="Tsuzuki M."/>
            <person name="Ueda T."/>
            <person name="Umeda M."/>
            <person name="Ward J."/>
            <person name="Watanabe Y."/>
            <person name="Yazaki K."/>
            <person name="Yokoyama R."/>
            <person name="Yoshitake Y."/>
            <person name="Yotsui I."/>
            <person name="Zachgo S."/>
            <person name="Schmutz J."/>
        </authorList>
    </citation>
    <scope>NUCLEOTIDE SEQUENCE [LARGE SCALE GENOMIC DNA]</scope>
    <source>
        <strain evidence="2">cv. B-3</strain>
    </source>
</reference>
<dbReference type="Proteomes" id="UP000264353">
    <property type="component" value="Chromosome A9"/>
</dbReference>
<evidence type="ECO:0000313" key="2">
    <source>
        <dbReference type="Proteomes" id="UP000264353"/>
    </source>
</evidence>